<proteinExistence type="inferred from homology"/>
<evidence type="ECO:0000256" key="1">
    <source>
        <dbReference type="ARBA" id="ARBA00022529"/>
    </source>
</evidence>
<dbReference type="InterPro" id="IPR002196">
    <property type="entry name" value="Glyco_hydro_24"/>
</dbReference>
<dbReference type="EMBL" id="MZ666938">
    <property type="protein sequence ID" value="UAJ16906.1"/>
    <property type="molecule type" value="Genomic_DNA"/>
</dbReference>
<dbReference type="PANTHER" id="PTHR38107:SF3">
    <property type="entry name" value="LYSOZYME RRRD-RELATED"/>
    <property type="match status" value="1"/>
</dbReference>
<protein>
    <recommendedName>
        <fullName evidence="4">Lysozyme</fullName>
        <ecNumber evidence="4">3.2.1.17</ecNumber>
    </recommendedName>
</protein>
<dbReference type="GO" id="GO:0009253">
    <property type="term" value="P:peptidoglycan catabolic process"/>
    <property type="evidence" value="ECO:0007669"/>
    <property type="project" value="InterPro"/>
</dbReference>
<keyword evidence="4" id="KW-0378">Hydrolase</keyword>
<dbReference type="InterPro" id="IPR033907">
    <property type="entry name" value="Endolysin_autolysin"/>
</dbReference>
<dbReference type="SUPFAM" id="SSF53955">
    <property type="entry name" value="Lysozyme-like"/>
    <property type="match status" value="1"/>
</dbReference>
<keyword evidence="6" id="KW-1185">Reference proteome</keyword>
<dbReference type="InterPro" id="IPR023346">
    <property type="entry name" value="Lysozyme-like_dom_sf"/>
</dbReference>
<evidence type="ECO:0000256" key="4">
    <source>
        <dbReference type="RuleBase" id="RU003788"/>
    </source>
</evidence>
<evidence type="ECO:0000313" key="5">
    <source>
        <dbReference type="EMBL" id="UAJ16906.1"/>
    </source>
</evidence>
<organism evidence="5 6">
    <name type="scientific">Desulfovibrio phage ProddE</name>
    <dbReference type="NCBI Taxonomy" id="2866661"/>
    <lineage>
        <taxon>Viruses</taxon>
        <taxon>Duplodnaviria</taxon>
        <taxon>Heunggongvirae</taxon>
        <taxon>Uroviricota</taxon>
        <taxon>Caudoviricetes</taxon>
        <taxon>Autographivirales</taxon>
        <taxon>Autographivirales incertae sedis</taxon>
        <taxon>Proddevirus</taxon>
        <taxon>Proddevirus proddE</taxon>
    </lineage>
</organism>
<keyword evidence="1 4" id="KW-0929">Antimicrobial</keyword>
<keyword evidence="2 4" id="KW-0081">Bacteriolytic enzyme</keyword>
<comment type="similarity">
    <text evidence="4">Belongs to the glycosyl hydrolase 24 family.</text>
</comment>
<dbReference type="Proteomes" id="UP000827424">
    <property type="component" value="Segment"/>
</dbReference>
<dbReference type="GO" id="GO:0042742">
    <property type="term" value="P:defense response to bacterium"/>
    <property type="evidence" value="ECO:0007669"/>
    <property type="project" value="UniProtKB-KW"/>
</dbReference>
<evidence type="ECO:0000256" key="2">
    <source>
        <dbReference type="ARBA" id="ARBA00022638"/>
    </source>
</evidence>
<dbReference type="PANTHER" id="PTHR38107">
    <property type="match status" value="1"/>
</dbReference>
<dbReference type="InterPro" id="IPR051018">
    <property type="entry name" value="Bacteriophage_GH24"/>
</dbReference>
<reference evidence="5" key="1">
    <citation type="submission" date="2021-07" db="EMBL/GenBank/DDBJ databases">
        <title>A sheep in wolf's clothing: the temperate origins of bacteriophage T7.</title>
        <authorList>
            <person name="Boeckman J.X."/>
            <person name="Korn A."/>
            <person name="Yao G."/>
            <person name="Ravindran A."/>
            <person name="Gonzalez C."/>
            <person name="Gill J."/>
        </authorList>
    </citation>
    <scope>NUCLEOTIDE SEQUENCE</scope>
</reference>
<accession>A0AAE8XAP1</accession>
<evidence type="ECO:0000313" key="6">
    <source>
        <dbReference type="Proteomes" id="UP000827424"/>
    </source>
</evidence>
<evidence type="ECO:0000256" key="3">
    <source>
        <dbReference type="ARBA" id="ARBA00023200"/>
    </source>
</evidence>
<name>A0AAE8XAP1_9CAUD</name>
<sequence length="102" mass="11425">MADAGMDVLRLAGEVLRDTDDAAAAAHRFEALASWVFNLGATNLSSSTMLKRIKEKRWEDAAREMLRWDKATVDGVKKTLPGLTKRRQSEAHYFLTGEVVIF</sequence>
<dbReference type="EC" id="3.2.1.17" evidence="4"/>
<keyword evidence="3" id="KW-1035">Host cytoplasm</keyword>
<dbReference type="InterPro" id="IPR023347">
    <property type="entry name" value="Lysozyme_dom_sf"/>
</dbReference>
<gene>
    <name evidence="5" type="ORF">CPT_ProddE_026</name>
</gene>
<dbReference type="CDD" id="cd00737">
    <property type="entry name" value="lyz_endolysin_autolysin"/>
    <property type="match status" value="1"/>
</dbReference>
<dbReference type="GO" id="GO:0003796">
    <property type="term" value="F:lysozyme activity"/>
    <property type="evidence" value="ECO:0007669"/>
    <property type="project" value="UniProtKB-EC"/>
</dbReference>
<keyword evidence="4" id="KW-0326">Glycosidase</keyword>
<dbReference type="Gene3D" id="1.10.530.40">
    <property type="match status" value="1"/>
</dbReference>
<dbReference type="GO" id="GO:0031640">
    <property type="term" value="P:killing of cells of another organism"/>
    <property type="evidence" value="ECO:0007669"/>
    <property type="project" value="UniProtKB-KW"/>
</dbReference>
<dbReference type="GO" id="GO:0016998">
    <property type="term" value="P:cell wall macromolecule catabolic process"/>
    <property type="evidence" value="ECO:0007669"/>
    <property type="project" value="InterPro"/>
</dbReference>
<comment type="catalytic activity">
    <reaction evidence="4">
        <text>Hydrolysis of (1-&gt;4)-beta-linkages between N-acetylmuramic acid and N-acetyl-D-glucosamine residues in a peptidoglycan and between N-acetyl-D-glucosamine residues in chitodextrins.</text>
        <dbReference type="EC" id="3.2.1.17"/>
    </reaction>
</comment>
<dbReference type="Pfam" id="PF00959">
    <property type="entry name" value="Phage_lysozyme"/>
    <property type="match status" value="1"/>
</dbReference>